<evidence type="ECO:0000256" key="1">
    <source>
        <dbReference type="SAM" id="SignalP"/>
    </source>
</evidence>
<feature type="signal peptide" evidence="1">
    <location>
        <begin position="1"/>
        <end position="19"/>
    </location>
</feature>
<dbReference type="EMBL" id="WUAV01000004">
    <property type="protein sequence ID" value="KAF1756859.1"/>
    <property type="molecule type" value="Genomic_DNA"/>
</dbReference>
<keyword evidence="1" id="KW-0732">Signal</keyword>
<proteinExistence type="predicted"/>
<gene>
    <name evidence="2" type="ORF">GCK72_013313</name>
</gene>
<sequence>MLKILTFLTLLVTSTVSRSTDDIPDLFLFLISNTPAECKDQTYELATKLMKTKNDLELKYGNIEMLYNKELMNSLVQKFKTISDSINSPNCSTINFVKYFLDGTVFIGNEIYGEAFACLSEEDLETKFTDCNTGMVPKDSDVLEYLKPVSYCVTHKLECSPEDRKHFISAVYAGADLFETFNNGREVLKKMESNKLTLKFLPEKYEHILK</sequence>
<dbReference type="KEGG" id="crq:GCK72_013313"/>
<evidence type="ECO:0000313" key="3">
    <source>
        <dbReference type="Proteomes" id="UP000483820"/>
    </source>
</evidence>
<dbReference type="GeneID" id="9799176"/>
<dbReference type="CTD" id="9799176"/>
<reference evidence="2 3" key="1">
    <citation type="submission" date="2019-12" db="EMBL/GenBank/DDBJ databases">
        <title>Chromosome-level assembly of the Caenorhabditis remanei genome.</title>
        <authorList>
            <person name="Teterina A.A."/>
            <person name="Willis J.H."/>
            <person name="Phillips P.C."/>
        </authorList>
    </citation>
    <scope>NUCLEOTIDE SEQUENCE [LARGE SCALE GENOMIC DNA]</scope>
    <source>
        <strain evidence="2 3">PX506</strain>
        <tissue evidence="2">Whole organism</tissue>
    </source>
</reference>
<name>A0A6A5GQW4_CAERE</name>
<protein>
    <recommendedName>
        <fullName evidence="4">DUF19 domain-containing protein</fullName>
    </recommendedName>
</protein>
<dbReference type="RefSeq" id="XP_003101229.2">
    <property type="nucleotide sequence ID" value="XM_003101181.2"/>
</dbReference>
<organism evidence="2 3">
    <name type="scientific">Caenorhabditis remanei</name>
    <name type="common">Caenorhabditis vulgaris</name>
    <dbReference type="NCBI Taxonomy" id="31234"/>
    <lineage>
        <taxon>Eukaryota</taxon>
        <taxon>Metazoa</taxon>
        <taxon>Ecdysozoa</taxon>
        <taxon>Nematoda</taxon>
        <taxon>Chromadorea</taxon>
        <taxon>Rhabditida</taxon>
        <taxon>Rhabditina</taxon>
        <taxon>Rhabditomorpha</taxon>
        <taxon>Rhabditoidea</taxon>
        <taxon>Rhabditidae</taxon>
        <taxon>Peloderinae</taxon>
        <taxon>Caenorhabditis</taxon>
    </lineage>
</organism>
<feature type="chain" id="PRO_5025638005" description="DUF19 domain-containing protein" evidence="1">
    <location>
        <begin position="20"/>
        <end position="210"/>
    </location>
</feature>
<dbReference type="AlphaFoldDB" id="A0A6A5GQW4"/>
<comment type="caution">
    <text evidence="2">The sequence shown here is derived from an EMBL/GenBank/DDBJ whole genome shotgun (WGS) entry which is preliminary data.</text>
</comment>
<evidence type="ECO:0000313" key="2">
    <source>
        <dbReference type="EMBL" id="KAF1756859.1"/>
    </source>
</evidence>
<dbReference type="Proteomes" id="UP000483820">
    <property type="component" value="Chromosome IV"/>
</dbReference>
<evidence type="ECO:0008006" key="4">
    <source>
        <dbReference type="Google" id="ProtNLM"/>
    </source>
</evidence>
<accession>A0A6A5GQW4</accession>